<proteinExistence type="predicted"/>
<evidence type="ECO:0000313" key="3">
    <source>
        <dbReference type="EMBL" id="MFC4387970.1"/>
    </source>
</evidence>
<keyword evidence="1" id="KW-0472">Membrane</keyword>
<comment type="caution">
    <text evidence="3">The sequence shown here is derived from an EMBL/GenBank/DDBJ whole genome shotgun (WGS) entry which is preliminary data.</text>
</comment>
<dbReference type="RefSeq" id="WP_390199001.1">
    <property type="nucleotide sequence ID" value="NZ_JBHSDV010000002.1"/>
</dbReference>
<organism evidence="3 4">
    <name type="scientific">Gracilibacillus marinus</name>
    <dbReference type="NCBI Taxonomy" id="630535"/>
    <lineage>
        <taxon>Bacteria</taxon>
        <taxon>Bacillati</taxon>
        <taxon>Bacillota</taxon>
        <taxon>Bacilli</taxon>
        <taxon>Bacillales</taxon>
        <taxon>Bacillaceae</taxon>
        <taxon>Gracilibacillus</taxon>
    </lineage>
</organism>
<dbReference type="InterPro" id="IPR011642">
    <property type="entry name" value="Gate_dom"/>
</dbReference>
<gene>
    <name evidence="3" type="ORF">ACFOZ1_09125</name>
</gene>
<keyword evidence="1" id="KW-0812">Transmembrane</keyword>
<dbReference type="Pfam" id="PF07670">
    <property type="entry name" value="Gate"/>
    <property type="match status" value="1"/>
</dbReference>
<reference evidence="4" key="1">
    <citation type="journal article" date="2019" name="Int. J. Syst. Evol. Microbiol.">
        <title>The Global Catalogue of Microorganisms (GCM) 10K type strain sequencing project: providing services to taxonomists for standard genome sequencing and annotation.</title>
        <authorList>
            <consortium name="The Broad Institute Genomics Platform"/>
            <consortium name="The Broad Institute Genome Sequencing Center for Infectious Disease"/>
            <person name="Wu L."/>
            <person name="Ma J."/>
        </authorList>
    </citation>
    <scope>NUCLEOTIDE SEQUENCE [LARGE SCALE GENOMIC DNA]</scope>
    <source>
        <strain evidence="4">KACC 14058</strain>
    </source>
</reference>
<evidence type="ECO:0000256" key="1">
    <source>
        <dbReference type="SAM" id="Phobius"/>
    </source>
</evidence>
<accession>A0ABV8VY63</accession>
<evidence type="ECO:0000259" key="2">
    <source>
        <dbReference type="Pfam" id="PF07670"/>
    </source>
</evidence>
<evidence type="ECO:0000313" key="4">
    <source>
        <dbReference type="Proteomes" id="UP001595880"/>
    </source>
</evidence>
<name>A0ABV8VY63_9BACI</name>
<keyword evidence="1" id="KW-1133">Transmembrane helix</keyword>
<feature type="transmembrane region" description="Helical" evidence="1">
    <location>
        <begin position="12"/>
        <end position="35"/>
    </location>
</feature>
<keyword evidence="4" id="KW-1185">Reference proteome</keyword>
<feature type="transmembrane region" description="Helical" evidence="1">
    <location>
        <begin position="41"/>
        <end position="70"/>
    </location>
</feature>
<dbReference type="EMBL" id="JBHSDV010000002">
    <property type="protein sequence ID" value="MFC4387970.1"/>
    <property type="molecule type" value="Genomic_DNA"/>
</dbReference>
<feature type="domain" description="Nucleoside transporter/FeoB GTPase Gate" evidence="2">
    <location>
        <begin position="17"/>
        <end position="91"/>
    </location>
</feature>
<protein>
    <submittedName>
        <fullName evidence="3">Nucleoside recognition domain-containing protein</fullName>
    </submittedName>
</protein>
<sequence length="93" mass="10248">MSVMLYHGLKQGLATIWTLGKVIFPITLLVTILQFTPVLPWIIALIEPVMGLLGLSGEAAVPLVLGNALIVSGEIRYKCYSSLNNFRKKMFTL</sequence>
<dbReference type="Proteomes" id="UP001595880">
    <property type="component" value="Unassembled WGS sequence"/>
</dbReference>